<dbReference type="InterPro" id="IPR003661">
    <property type="entry name" value="HisK_dim/P_dom"/>
</dbReference>
<dbReference type="SUPFAM" id="SSF55785">
    <property type="entry name" value="PYP-like sensor domain (PAS domain)"/>
    <property type="match status" value="1"/>
</dbReference>
<keyword evidence="9 10" id="KW-0472">Membrane</keyword>
<dbReference type="Gene3D" id="3.30.450.20">
    <property type="entry name" value="PAS domain"/>
    <property type="match status" value="1"/>
</dbReference>
<evidence type="ECO:0000256" key="5">
    <source>
        <dbReference type="ARBA" id="ARBA00022553"/>
    </source>
</evidence>
<dbReference type="InterPro" id="IPR050736">
    <property type="entry name" value="Sensor_HK_Regulatory"/>
</dbReference>
<protein>
    <recommendedName>
        <fullName evidence="4">histidine kinase</fullName>
        <ecNumber evidence="4">2.7.13.3</ecNumber>
    </recommendedName>
</protein>
<dbReference type="PROSITE" id="PS50109">
    <property type="entry name" value="HIS_KIN"/>
    <property type="match status" value="1"/>
</dbReference>
<dbReference type="FunFam" id="1.10.287.130:FF:000001">
    <property type="entry name" value="Two-component sensor histidine kinase"/>
    <property type="match status" value="1"/>
</dbReference>
<evidence type="ECO:0000256" key="7">
    <source>
        <dbReference type="ARBA" id="ARBA00022777"/>
    </source>
</evidence>
<dbReference type="Gene3D" id="3.30.565.10">
    <property type="entry name" value="Histidine kinase-like ATPase, C-terminal domain"/>
    <property type="match status" value="1"/>
</dbReference>
<proteinExistence type="predicted"/>
<feature type="transmembrane region" description="Helical" evidence="10">
    <location>
        <begin position="56"/>
        <end position="73"/>
    </location>
</feature>
<evidence type="ECO:0000256" key="9">
    <source>
        <dbReference type="ARBA" id="ARBA00023136"/>
    </source>
</evidence>
<comment type="catalytic activity">
    <reaction evidence="1">
        <text>ATP + protein L-histidine = ADP + protein N-phospho-L-histidine.</text>
        <dbReference type="EC" id="2.7.13.3"/>
    </reaction>
</comment>
<comment type="subcellular location">
    <subcellularLocation>
        <location evidence="3">Cell membrane</location>
    </subcellularLocation>
</comment>
<dbReference type="EC" id="2.7.13.3" evidence="4"/>
<dbReference type="InterPro" id="IPR036890">
    <property type="entry name" value="HATPase_C_sf"/>
</dbReference>
<dbReference type="InterPro" id="IPR036097">
    <property type="entry name" value="HisK_dim/P_sf"/>
</dbReference>
<dbReference type="PANTHER" id="PTHR43711">
    <property type="entry name" value="TWO-COMPONENT HISTIDINE KINASE"/>
    <property type="match status" value="1"/>
</dbReference>
<evidence type="ECO:0000256" key="2">
    <source>
        <dbReference type="ARBA" id="ARBA00001968"/>
    </source>
</evidence>
<dbReference type="GO" id="GO:0005509">
    <property type="term" value="F:calcium ion binding"/>
    <property type="evidence" value="ECO:0007669"/>
    <property type="project" value="UniProtKB-ARBA"/>
</dbReference>
<feature type="transmembrane region" description="Helical" evidence="10">
    <location>
        <begin position="102"/>
        <end position="119"/>
    </location>
</feature>
<evidence type="ECO:0000256" key="6">
    <source>
        <dbReference type="ARBA" id="ARBA00022679"/>
    </source>
</evidence>
<evidence type="ECO:0000313" key="13">
    <source>
        <dbReference type="Proteomes" id="UP000543556"/>
    </source>
</evidence>
<dbReference type="Proteomes" id="UP000543556">
    <property type="component" value="Unassembled WGS sequence"/>
</dbReference>
<evidence type="ECO:0000259" key="11">
    <source>
        <dbReference type="PROSITE" id="PS50109"/>
    </source>
</evidence>
<dbReference type="Gene3D" id="1.10.287.130">
    <property type="match status" value="1"/>
</dbReference>
<name>A0A7Y7IF93_9MICC</name>
<dbReference type="SUPFAM" id="SSF55874">
    <property type="entry name" value="ATPase domain of HSP90 chaperone/DNA topoisomerase II/histidine kinase"/>
    <property type="match status" value="1"/>
</dbReference>
<dbReference type="CDD" id="cd00082">
    <property type="entry name" value="HisKA"/>
    <property type="match status" value="1"/>
</dbReference>
<dbReference type="EMBL" id="JAAMFM010000005">
    <property type="protein sequence ID" value="NVM94385.1"/>
    <property type="molecule type" value="Genomic_DNA"/>
</dbReference>
<dbReference type="InterPro" id="IPR003594">
    <property type="entry name" value="HATPase_dom"/>
</dbReference>
<dbReference type="AlphaFoldDB" id="A0A7Y7IF93"/>
<evidence type="ECO:0000256" key="4">
    <source>
        <dbReference type="ARBA" id="ARBA00012438"/>
    </source>
</evidence>
<dbReference type="Pfam" id="PF02518">
    <property type="entry name" value="HATPase_c"/>
    <property type="match status" value="1"/>
</dbReference>
<dbReference type="Pfam" id="PF00512">
    <property type="entry name" value="HisKA"/>
    <property type="match status" value="1"/>
</dbReference>
<dbReference type="PANTHER" id="PTHR43711:SF1">
    <property type="entry name" value="HISTIDINE KINASE 1"/>
    <property type="match status" value="1"/>
</dbReference>
<dbReference type="InterPro" id="IPR035965">
    <property type="entry name" value="PAS-like_dom_sf"/>
</dbReference>
<organism evidence="12 13">
    <name type="scientific">Arthrobacter wenxiniae</name>
    <dbReference type="NCBI Taxonomy" id="2713570"/>
    <lineage>
        <taxon>Bacteria</taxon>
        <taxon>Bacillati</taxon>
        <taxon>Actinomycetota</taxon>
        <taxon>Actinomycetes</taxon>
        <taxon>Micrococcales</taxon>
        <taxon>Micrococcaceae</taxon>
        <taxon>Arthrobacter</taxon>
    </lineage>
</organism>
<keyword evidence="10" id="KW-1133">Transmembrane helix</keyword>
<dbReference type="InterPro" id="IPR004358">
    <property type="entry name" value="Sig_transdc_His_kin-like_C"/>
</dbReference>
<keyword evidence="7 12" id="KW-0418">Kinase</keyword>
<reference evidence="12 13" key="1">
    <citation type="submission" date="2020-02" db="EMBL/GenBank/DDBJ databases">
        <title>Genome sequence of strain AETb3-4.</title>
        <authorList>
            <person name="Gao J."/>
            <person name="Zhang X."/>
        </authorList>
    </citation>
    <scope>NUCLEOTIDE SEQUENCE [LARGE SCALE GENOMIC DNA]</scope>
    <source>
        <strain evidence="12 13">AETb3-4</strain>
    </source>
</reference>
<dbReference type="GO" id="GO:0005886">
    <property type="term" value="C:plasma membrane"/>
    <property type="evidence" value="ECO:0007669"/>
    <property type="project" value="UniProtKB-SubCell"/>
</dbReference>
<dbReference type="RefSeq" id="WP_176634112.1">
    <property type="nucleotide sequence ID" value="NZ_JAAMFM010000005.1"/>
</dbReference>
<gene>
    <name evidence="12" type="ORF">G6034_05580</name>
</gene>
<keyword evidence="8" id="KW-0902">Two-component regulatory system</keyword>
<sequence length="572" mass="62009">MTESNADRLIRRYFYERTLRVKVLLTQAPLTLTVILLVVHGAAIYPKIFADPVFTAGLWLHAAVLVLCVLVPWDRLPSPSVLAIPYLDFVAIGFTRQGSLQYATSAGLLMLFPVFWLAASGLARKTAVVTSTLGTLLIVWLPILLAPVPVTGEQLGKPLLFPFMMMGFALTVVALTSSMDSQRQRVLAKDAQLRASLEASRQREQLLVTILDTVPVGLVVVDGTGHDQLMNATQQGVHRLAVPEHLTDPEEKDLLIFAPDKATPLDPEARPVHRAVKGHSFTNYRVWIGSGEKARAFSTTARTIRNGYGRYDGAVIAFHDDTEMIAALAAKDDFVANVSHEFRTPLTSIQGYLGLALEEPELLPGRVVKYLEVAERNAERLSRLVHDLLTTDSITVEKSLTDVAGVVADSLSSARPAADITGVELVNEMPLSLPAMVDAVRFGQVLDNLVSNAIKYSPDGGTVTVRAWPEGGDLVCEVQDTGLGMNSAEQADAFKKFFRADPALNRSIPGLGLGLLITRSIVAKHGGTISVRSERDVGTTMRIVLPHGVPDTGVFSADAAQGTRQYRPDPQS</sequence>
<feature type="domain" description="Histidine kinase" evidence="11">
    <location>
        <begin position="337"/>
        <end position="549"/>
    </location>
</feature>
<feature type="transmembrane region" description="Helical" evidence="10">
    <location>
        <begin position="126"/>
        <end position="147"/>
    </location>
</feature>
<dbReference type="SMART" id="SM00388">
    <property type="entry name" value="HisKA"/>
    <property type="match status" value="1"/>
</dbReference>
<dbReference type="SMART" id="SM00387">
    <property type="entry name" value="HATPase_c"/>
    <property type="match status" value="1"/>
</dbReference>
<accession>A0A7Y7IF93</accession>
<evidence type="ECO:0000256" key="1">
    <source>
        <dbReference type="ARBA" id="ARBA00000085"/>
    </source>
</evidence>
<feature type="transmembrane region" description="Helical" evidence="10">
    <location>
        <begin position="21"/>
        <end position="44"/>
    </location>
</feature>
<feature type="transmembrane region" description="Helical" evidence="10">
    <location>
        <begin position="80"/>
        <end position="96"/>
    </location>
</feature>
<dbReference type="InterPro" id="IPR005467">
    <property type="entry name" value="His_kinase_dom"/>
</dbReference>
<dbReference type="SUPFAM" id="SSF47384">
    <property type="entry name" value="Homodimeric domain of signal transducing histidine kinase"/>
    <property type="match status" value="1"/>
</dbReference>
<dbReference type="CDD" id="cd00075">
    <property type="entry name" value="HATPase"/>
    <property type="match status" value="1"/>
</dbReference>
<dbReference type="GO" id="GO:0000155">
    <property type="term" value="F:phosphorelay sensor kinase activity"/>
    <property type="evidence" value="ECO:0007669"/>
    <property type="project" value="InterPro"/>
</dbReference>
<evidence type="ECO:0000313" key="12">
    <source>
        <dbReference type="EMBL" id="NVM94385.1"/>
    </source>
</evidence>
<feature type="transmembrane region" description="Helical" evidence="10">
    <location>
        <begin position="159"/>
        <end position="179"/>
    </location>
</feature>
<comment type="cofactor">
    <cofactor evidence="2">
        <name>a divalent metal cation</name>
        <dbReference type="ChEBI" id="CHEBI:60240"/>
    </cofactor>
</comment>
<dbReference type="PRINTS" id="PR00344">
    <property type="entry name" value="BCTRLSENSOR"/>
</dbReference>
<keyword evidence="10" id="KW-0812">Transmembrane</keyword>
<keyword evidence="6" id="KW-0808">Transferase</keyword>
<keyword evidence="13" id="KW-1185">Reference proteome</keyword>
<evidence type="ECO:0000256" key="3">
    <source>
        <dbReference type="ARBA" id="ARBA00004236"/>
    </source>
</evidence>
<evidence type="ECO:0000256" key="10">
    <source>
        <dbReference type="SAM" id="Phobius"/>
    </source>
</evidence>
<keyword evidence="5" id="KW-0597">Phosphoprotein</keyword>
<evidence type="ECO:0000256" key="8">
    <source>
        <dbReference type="ARBA" id="ARBA00023012"/>
    </source>
</evidence>
<dbReference type="FunFam" id="3.30.565.10:FF:000006">
    <property type="entry name" value="Sensor histidine kinase WalK"/>
    <property type="match status" value="1"/>
</dbReference>
<comment type="caution">
    <text evidence="12">The sequence shown here is derived from an EMBL/GenBank/DDBJ whole genome shotgun (WGS) entry which is preliminary data.</text>
</comment>